<evidence type="ECO:0000313" key="1">
    <source>
        <dbReference type="EMBL" id="KAL2060750.1"/>
    </source>
</evidence>
<protein>
    <submittedName>
        <fullName evidence="1">Uncharacterized protein</fullName>
    </submittedName>
</protein>
<dbReference type="Proteomes" id="UP001595075">
    <property type="component" value="Unassembled WGS sequence"/>
</dbReference>
<evidence type="ECO:0000313" key="2">
    <source>
        <dbReference type="Proteomes" id="UP001595075"/>
    </source>
</evidence>
<gene>
    <name evidence="1" type="ORF">VTL71DRAFT_9392</name>
</gene>
<keyword evidence="2" id="KW-1185">Reference proteome</keyword>
<name>A0ABR4BT28_9HELO</name>
<sequence>MLVCRFGEYGCRLRDLFQGLGVDASGHFCQPCERLCMVGFVYVSSSEASLWQKTGQIMEFVLLRFACPIDR</sequence>
<accession>A0ABR4BT28</accession>
<organism evidence="1 2">
    <name type="scientific">Oculimacula yallundae</name>
    <dbReference type="NCBI Taxonomy" id="86028"/>
    <lineage>
        <taxon>Eukaryota</taxon>
        <taxon>Fungi</taxon>
        <taxon>Dikarya</taxon>
        <taxon>Ascomycota</taxon>
        <taxon>Pezizomycotina</taxon>
        <taxon>Leotiomycetes</taxon>
        <taxon>Helotiales</taxon>
        <taxon>Ploettnerulaceae</taxon>
        <taxon>Oculimacula</taxon>
    </lineage>
</organism>
<reference evidence="1 2" key="1">
    <citation type="journal article" date="2024" name="Commun. Biol.">
        <title>Comparative genomic analysis of thermophilic fungi reveals convergent evolutionary adaptations and gene losses.</title>
        <authorList>
            <person name="Steindorff A.S."/>
            <person name="Aguilar-Pontes M.V."/>
            <person name="Robinson A.J."/>
            <person name="Andreopoulos B."/>
            <person name="LaButti K."/>
            <person name="Kuo A."/>
            <person name="Mondo S."/>
            <person name="Riley R."/>
            <person name="Otillar R."/>
            <person name="Haridas S."/>
            <person name="Lipzen A."/>
            <person name="Grimwood J."/>
            <person name="Schmutz J."/>
            <person name="Clum A."/>
            <person name="Reid I.D."/>
            <person name="Moisan M.C."/>
            <person name="Butler G."/>
            <person name="Nguyen T.T.M."/>
            <person name="Dewar K."/>
            <person name="Conant G."/>
            <person name="Drula E."/>
            <person name="Henrissat B."/>
            <person name="Hansel C."/>
            <person name="Singer S."/>
            <person name="Hutchinson M.I."/>
            <person name="de Vries R.P."/>
            <person name="Natvig D.O."/>
            <person name="Powell A.J."/>
            <person name="Tsang A."/>
            <person name="Grigoriev I.V."/>
        </authorList>
    </citation>
    <scope>NUCLEOTIDE SEQUENCE [LARGE SCALE GENOMIC DNA]</scope>
    <source>
        <strain evidence="1 2">CBS 494.80</strain>
    </source>
</reference>
<proteinExistence type="predicted"/>
<dbReference type="EMBL" id="JAZHXI010000021">
    <property type="protein sequence ID" value="KAL2060750.1"/>
    <property type="molecule type" value="Genomic_DNA"/>
</dbReference>
<comment type="caution">
    <text evidence="1">The sequence shown here is derived from an EMBL/GenBank/DDBJ whole genome shotgun (WGS) entry which is preliminary data.</text>
</comment>